<accession>A0A3M9N9U0</accession>
<feature type="domain" description="DUF5615" evidence="1">
    <location>
        <begin position="8"/>
        <end position="113"/>
    </location>
</feature>
<protein>
    <recommendedName>
        <fullName evidence="1">DUF5615 domain-containing protein</fullName>
    </recommendedName>
</protein>
<evidence type="ECO:0000313" key="3">
    <source>
        <dbReference type="Proteomes" id="UP000267223"/>
    </source>
</evidence>
<dbReference type="Proteomes" id="UP000267223">
    <property type="component" value="Unassembled WGS sequence"/>
</dbReference>
<dbReference type="OrthoDB" id="9806751at2"/>
<evidence type="ECO:0000259" key="1">
    <source>
        <dbReference type="Pfam" id="PF18480"/>
    </source>
</evidence>
<evidence type="ECO:0000313" key="2">
    <source>
        <dbReference type="EMBL" id="RNI34023.1"/>
    </source>
</evidence>
<dbReference type="EMBL" id="RJJR01000015">
    <property type="protein sequence ID" value="RNI34023.1"/>
    <property type="molecule type" value="Genomic_DNA"/>
</dbReference>
<proteinExistence type="predicted"/>
<name>A0A3M9N9U0_9BACT</name>
<dbReference type="AlphaFoldDB" id="A0A3M9N9U0"/>
<sequence>MLNKFPLIIVDESTDARISKTLRNAGFSIFSVQEMMPGTDDLDIIKFAAEKEAYILTEDKDFGEQLVYRRSSHYGAMLLRLKGIDIKEKNRLVLLALDKHSVELLNNFSVLTKNKLRIRKR</sequence>
<dbReference type="InterPro" id="IPR041049">
    <property type="entry name" value="DUF5615"/>
</dbReference>
<dbReference type="Pfam" id="PF18480">
    <property type="entry name" value="DUF5615"/>
    <property type="match status" value="1"/>
</dbReference>
<dbReference type="RefSeq" id="WP_123121963.1">
    <property type="nucleotide sequence ID" value="NZ_RJJR01000015.1"/>
</dbReference>
<comment type="caution">
    <text evidence="2">The sequence shown here is derived from an EMBL/GenBank/DDBJ whole genome shotgun (WGS) entry which is preliminary data.</text>
</comment>
<gene>
    <name evidence="2" type="ORF">EFY79_17075</name>
</gene>
<keyword evidence="3" id="KW-1185">Reference proteome</keyword>
<organism evidence="2 3">
    <name type="scientific">Hanamia caeni</name>
    <dbReference type="NCBI Taxonomy" id="2294116"/>
    <lineage>
        <taxon>Bacteria</taxon>
        <taxon>Pseudomonadati</taxon>
        <taxon>Bacteroidota</taxon>
        <taxon>Chitinophagia</taxon>
        <taxon>Chitinophagales</taxon>
        <taxon>Chitinophagaceae</taxon>
        <taxon>Hanamia</taxon>
    </lineage>
</organism>
<reference evidence="2 3" key="1">
    <citation type="submission" date="2018-11" db="EMBL/GenBank/DDBJ databases">
        <title>Draft genome sequence of Ferruginibacter sp. BO-59.</title>
        <authorList>
            <person name="Im W.T."/>
        </authorList>
    </citation>
    <scope>NUCLEOTIDE SEQUENCE [LARGE SCALE GENOMIC DNA]</scope>
    <source>
        <strain evidence="2 3">BO-59</strain>
    </source>
</reference>